<gene>
    <name evidence="1" type="ORF">LPBF_10465</name>
</gene>
<protein>
    <submittedName>
        <fullName evidence="1">Uncharacterized protein</fullName>
    </submittedName>
</protein>
<evidence type="ECO:0000313" key="2">
    <source>
        <dbReference type="Proteomes" id="UP000093510"/>
    </source>
</evidence>
<dbReference type="Proteomes" id="UP000093510">
    <property type="component" value="Unassembled WGS sequence"/>
</dbReference>
<dbReference type="EMBL" id="LVEP01000038">
    <property type="protein sequence ID" value="OCB74411.1"/>
    <property type="molecule type" value="Genomic_DNA"/>
</dbReference>
<dbReference type="RefSeq" id="WP_066336091.1">
    <property type="nucleotide sequence ID" value="NZ_CP017688.1"/>
</dbReference>
<reference evidence="1 2" key="1">
    <citation type="submission" date="2016-03" db="EMBL/GenBank/DDBJ databases">
        <authorList>
            <person name="Ploux O."/>
        </authorList>
    </citation>
    <scope>NUCLEOTIDE SEQUENCE [LARGE SCALE GENOMIC DNA]</scope>
    <source>
        <strain evidence="1 2">LPB0076</strain>
    </source>
</reference>
<sequence>MQQIKKMFFILLLLFINSISAQCWFKELLIETNSNAKLSAYFKNASKEEFNAYKTLQTNGSKYIKTNPTYIEKFSKLSPENQAKIALFNDDKVGSTLTKFLDDCDTDFLIYINNPENLIQVKGFLAHKTGMLSTEESEKLAEMLRRLDEIPSDKARKWLDYGANQAVFKTNREAGTAFGNLIKTQLSDANSEAYTTLAKHLNDLNPKINLDEYSIYSQVQLCLTKNCIDKGQFWIPDFMLVKVSQDGLGKDFLETIIIDSKLSGSTGWTPNQNTAKKMDGWSIKAIGNEALIKGSRIEDFDVKSSITKNGDFIKLYSESGILKTK</sequence>
<dbReference type="STRING" id="1763534.GCA_001831475_00206"/>
<organism evidence="1 2">
    <name type="scientific">Flavobacterium crassostreae</name>
    <dbReference type="NCBI Taxonomy" id="1763534"/>
    <lineage>
        <taxon>Bacteria</taxon>
        <taxon>Pseudomonadati</taxon>
        <taxon>Bacteroidota</taxon>
        <taxon>Flavobacteriia</taxon>
        <taxon>Flavobacteriales</taxon>
        <taxon>Flavobacteriaceae</taxon>
        <taxon>Flavobacterium</taxon>
    </lineage>
</organism>
<accession>A0A1B9DXI9</accession>
<comment type="caution">
    <text evidence="1">The sequence shown here is derived from an EMBL/GenBank/DDBJ whole genome shotgun (WGS) entry which is preliminary data.</text>
</comment>
<dbReference type="AlphaFoldDB" id="A0A1B9DXI9"/>
<keyword evidence="2" id="KW-1185">Reference proteome</keyword>
<proteinExistence type="predicted"/>
<evidence type="ECO:0000313" key="1">
    <source>
        <dbReference type="EMBL" id="OCB74411.1"/>
    </source>
</evidence>
<name>A0A1B9DXI9_9FLAO</name>